<dbReference type="Pfam" id="PF04167">
    <property type="entry name" value="DUF402"/>
    <property type="match status" value="1"/>
</dbReference>
<sequence length="186" mass="22181">MALPKEGDYIAVESYKHDGQLHRKWRDTMVVKIEKNIIIGVNDRTLITESDGRKWVSREPAIVYFHKKFWFNVIVMLRPEGTAYYCNLASPFVIDREALKYIDYDLDVKIFPDGEKRLLDVDEYALNKKRWHYGEEIDTILRGSTIELLQWIDNKRGPFAPDFAKIWYDRYTDLKPEYKHNFLKGK</sequence>
<keyword evidence="6" id="KW-1185">Reference proteome</keyword>
<proteinExistence type="predicted"/>
<dbReference type="PIRSF" id="PIRSF028345">
    <property type="entry name" value="UCP028345"/>
    <property type="match status" value="1"/>
</dbReference>
<dbReference type="EMBL" id="BFBY01000004">
    <property type="protein sequence ID" value="GBG04732.1"/>
    <property type="molecule type" value="Genomic_DNA"/>
</dbReference>
<dbReference type="InterPro" id="IPR050212">
    <property type="entry name" value="Ntdp-like"/>
</dbReference>
<dbReference type="OrthoDB" id="1645325at2"/>
<keyword evidence="2" id="KW-0378">Hydrolase</keyword>
<dbReference type="InterPro" id="IPR007295">
    <property type="entry name" value="DUF402"/>
</dbReference>
<evidence type="ECO:0000259" key="4">
    <source>
        <dbReference type="Pfam" id="PF04167"/>
    </source>
</evidence>
<dbReference type="GO" id="GO:0016787">
    <property type="term" value="F:hydrolase activity"/>
    <property type="evidence" value="ECO:0007669"/>
    <property type="project" value="UniProtKB-KW"/>
</dbReference>
<dbReference type="GO" id="GO:0046872">
    <property type="term" value="F:metal ion binding"/>
    <property type="evidence" value="ECO:0007669"/>
    <property type="project" value="UniProtKB-KW"/>
</dbReference>
<evidence type="ECO:0000313" key="6">
    <source>
        <dbReference type="Proteomes" id="UP000257317"/>
    </source>
</evidence>
<dbReference type="InterPro" id="IPR035930">
    <property type="entry name" value="FomD-like_sf"/>
</dbReference>
<dbReference type="AlphaFoldDB" id="A0A2Z6TFC3"/>
<evidence type="ECO:0000313" key="5">
    <source>
        <dbReference type="EMBL" id="GBG04732.1"/>
    </source>
</evidence>
<dbReference type="RefSeq" id="WP_117118079.1">
    <property type="nucleotide sequence ID" value="NZ_BFBY01000004.1"/>
</dbReference>
<comment type="caution">
    <text evidence="5">The sequence shown here is derived from an EMBL/GenBank/DDBJ whole genome shotgun (WGS) entry which is preliminary data.</text>
</comment>
<gene>
    <name evidence="5" type="ORF">LrDSM24759_06460</name>
</gene>
<reference evidence="6" key="1">
    <citation type="submission" date="2018-03" db="EMBL/GenBank/DDBJ databases">
        <title>New taxa in the Lactobacillus gasseri group.</title>
        <authorList>
            <person name="Tanizawa Y."/>
            <person name="Tohno M."/>
            <person name="Endo A."/>
            <person name="Arita M."/>
        </authorList>
    </citation>
    <scope>NUCLEOTIDE SEQUENCE [LARGE SCALE GENOMIC DNA]</scope>
    <source>
        <strain evidence="6">DSM 24759</strain>
    </source>
</reference>
<evidence type="ECO:0000256" key="1">
    <source>
        <dbReference type="ARBA" id="ARBA00022723"/>
    </source>
</evidence>
<dbReference type="PANTHER" id="PTHR39159:SF1">
    <property type="entry name" value="UPF0374 PROTEIN YGAC"/>
    <property type="match status" value="1"/>
</dbReference>
<dbReference type="SUPFAM" id="SSF159234">
    <property type="entry name" value="FomD-like"/>
    <property type="match status" value="1"/>
</dbReference>
<accession>A0A2Z6TFC3</accession>
<dbReference type="PANTHER" id="PTHR39159">
    <property type="match status" value="1"/>
</dbReference>
<keyword evidence="1" id="KW-0479">Metal-binding</keyword>
<protein>
    <recommendedName>
        <fullName evidence="4">DUF402 domain-containing protein</fullName>
    </recommendedName>
</protein>
<organism evidence="5 6">
    <name type="scientific">Lactobacillus rodentium</name>
    <dbReference type="NCBI Taxonomy" id="947835"/>
    <lineage>
        <taxon>Bacteria</taxon>
        <taxon>Bacillati</taxon>
        <taxon>Bacillota</taxon>
        <taxon>Bacilli</taxon>
        <taxon>Lactobacillales</taxon>
        <taxon>Lactobacillaceae</taxon>
        <taxon>Lactobacillus</taxon>
    </lineage>
</organism>
<dbReference type="Proteomes" id="UP000257317">
    <property type="component" value="Unassembled WGS sequence"/>
</dbReference>
<keyword evidence="3" id="KW-0460">Magnesium</keyword>
<dbReference type="InterPro" id="IPR016882">
    <property type="entry name" value="SA1684"/>
</dbReference>
<evidence type="ECO:0000256" key="3">
    <source>
        <dbReference type="ARBA" id="ARBA00022842"/>
    </source>
</evidence>
<name>A0A2Z6TFC3_9LACO</name>
<feature type="domain" description="DUF402" evidence="4">
    <location>
        <begin position="18"/>
        <end position="156"/>
    </location>
</feature>
<dbReference type="Gene3D" id="2.40.380.10">
    <property type="entry name" value="FomD-like"/>
    <property type="match status" value="1"/>
</dbReference>
<dbReference type="NCBIfam" id="NF010183">
    <property type="entry name" value="PRK13662.1"/>
    <property type="match status" value="1"/>
</dbReference>
<evidence type="ECO:0000256" key="2">
    <source>
        <dbReference type="ARBA" id="ARBA00022801"/>
    </source>
</evidence>